<dbReference type="GO" id="GO:0016163">
    <property type="term" value="F:nitrogenase activity"/>
    <property type="evidence" value="ECO:0007669"/>
    <property type="project" value="UniProtKB-EC"/>
</dbReference>
<gene>
    <name evidence="14" type="primary">nifD</name>
    <name evidence="14" type="ORF">DSCOOX_54360</name>
</gene>
<evidence type="ECO:0000256" key="3">
    <source>
        <dbReference type="ARBA" id="ARBA00022723"/>
    </source>
</evidence>
<name>A0A5K8AIE6_9BACT</name>
<comment type="catalytic activity">
    <reaction evidence="10 12">
        <text>N2 + 8 reduced [2Fe-2S]-[ferredoxin] + 16 ATP + 16 H2O = H2 + 8 oxidized [2Fe-2S]-[ferredoxin] + 2 NH4(+) + 16 ADP + 16 phosphate + 6 H(+)</text>
        <dbReference type="Rhea" id="RHEA:21448"/>
        <dbReference type="Rhea" id="RHEA-COMP:10000"/>
        <dbReference type="Rhea" id="RHEA-COMP:10001"/>
        <dbReference type="ChEBI" id="CHEBI:15377"/>
        <dbReference type="ChEBI" id="CHEBI:15378"/>
        <dbReference type="ChEBI" id="CHEBI:17997"/>
        <dbReference type="ChEBI" id="CHEBI:18276"/>
        <dbReference type="ChEBI" id="CHEBI:28938"/>
        <dbReference type="ChEBI" id="CHEBI:30616"/>
        <dbReference type="ChEBI" id="CHEBI:33737"/>
        <dbReference type="ChEBI" id="CHEBI:33738"/>
        <dbReference type="ChEBI" id="CHEBI:43474"/>
        <dbReference type="ChEBI" id="CHEBI:456216"/>
        <dbReference type="EC" id="1.18.6.1"/>
    </reaction>
</comment>
<dbReference type="PROSITE" id="PS00090">
    <property type="entry name" value="NITROGENASE_1_2"/>
    <property type="match status" value="1"/>
</dbReference>
<dbReference type="InterPro" id="IPR010143">
    <property type="entry name" value="Nase_comp1_asu"/>
</dbReference>
<evidence type="ECO:0000256" key="9">
    <source>
        <dbReference type="ARBA" id="ARBA00023231"/>
    </source>
</evidence>
<evidence type="ECO:0000256" key="2">
    <source>
        <dbReference type="ARBA" id="ARBA00011002"/>
    </source>
</evidence>
<proteinExistence type="inferred from homology"/>
<dbReference type="EMBL" id="AP021879">
    <property type="protein sequence ID" value="BBO92256.1"/>
    <property type="molecule type" value="Genomic_DNA"/>
</dbReference>
<reference evidence="14 15" key="1">
    <citation type="submission" date="2019-11" db="EMBL/GenBank/DDBJ databases">
        <title>Comparative genomics of hydrocarbon-degrading Desulfosarcina strains.</title>
        <authorList>
            <person name="Watanabe M."/>
            <person name="Kojima H."/>
            <person name="Fukui M."/>
        </authorList>
    </citation>
    <scope>NUCLEOTIDE SEQUENCE [LARGE SCALE GENOMIC DNA]</scope>
    <source>
        <strain evidence="15">oXyS1</strain>
    </source>
</reference>
<keyword evidence="3 12" id="KW-0479">Metal-binding</keyword>
<comment type="cofactor">
    <cofactor evidence="1">
        <name>[8Fe-7S] cluster</name>
        <dbReference type="ChEBI" id="CHEBI:21143"/>
    </cofactor>
</comment>
<keyword evidence="9 11" id="KW-0535">Nitrogen fixation</keyword>
<dbReference type="Proteomes" id="UP000422108">
    <property type="component" value="Chromosome"/>
</dbReference>
<evidence type="ECO:0000256" key="10">
    <source>
        <dbReference type="ARBA" id="ARBA00047967"/>
    </source>
</evidence>
<evidence type="ECO:0000256" key="5">
    <source>
        <dbReference type="ARBA" id="ARBA00022840"/>
    </source>
</evidence>
<dbReference type="PANTHER" id="PTHR43457:SF1">
    <property type="entry name" value="NITROGENASE MOLYBDENUM-IRON PROTEIN ALPHA CHAIN"/>
    <property type="match status" value="1"/>
</dbReference>
<evidence type="ECO:0000256" key="1">
    <source>
        <dbReference type="ARBA" id="ARBA00001919"/>
    </source>
</evidence>
<keyword evidence="7 12" id="KW-0408">Iron</keyword>
<keyword evidence="15" id="KW-1185">Reference proteome</keyword>
<keyword evidence="4" id="KW-0547">Nucleotide-binding</keyword>
<evidence type="ECO:0000256" key="7">
    <source>
        <dbReference type="ARBA" id="ARBA00023004"/>
    </source>
</evidence>
<dbReference type="EC" id="1.18.6.1" evidence="12"/>
<dbReference type="Gene3D" id="3.40.50.1980">
    <property type="entry name" value="Nitrogenase molybdenum iron protein domain"/>
    <property type="match status" value="3"/>
</dbReference>
<comment type="similarity">
    <text evidence="2 11">Belongs to the NifD/NifK/NifE/NifN family.</text>
</comment>
<dbReference type="PROSITE" id="PS00699">
    <property type="entry name" value="NITROGENASE_1_1"/>
    <property type="match status" value="1"/>
</dbReference>
<evidence type="ECO:0000256" key="8">
    <source>
        <dbReference type="ARBA" id="ARBA00023014"/>
    </source>
</evidence>
<dbReference type="InterPro" id="IPR000318">
    <property type="entry name" value="Nase_comp1_CS"/>
</dbReference>
<evidence type="ECO:0000256" key="4">
    <source>
        <dbReference type="ARBA" id="ARBA00022741"/>
    </source>
</evidence>
<evidence type="ECO:0000256" key="12">
    <source>
        <dbReference type="RuleBase" id="RU004022"/>
    </source>
</evidence>
<dbReference type="GO" id="GO:0051536">
    <property type="term" value="F:iron-sulfur cluster binding"/>
    <property type="evidence" value="ECO:0007669"/>
    <property type="project" value="UniProtKB-KW"/>
</dbReference>
<evidence type="ECO:0000313" key="14">
    <source>
        <dbReference type="EMBL" id="BBO92256.1"/>
    </source>
</evidence>
<dbReference type="NCBIfam" id="TIGR01862">
    <property type="entry name" value="N2-ase-Ialpha"/>
    <property type="match status" value="1"/>
</dbReference>
<dbReference type="RefSeq" id="WP_155313025.1">
    <property type="nucleotide sequence ID" value="NZ_AP021879.1"/>
</dbReference>
<dbReference type="Pfam" id="PF00148">
    <property type="entry name" value="Oxidored_nitro"/>
    <property type="match status" value="1"/>
</dbReference>
<dbReference type="GO" id="GO:0046872">
    <property type="term" value="F:metal ion binding"/>
    <property type="evidence" value="ECO:0007669"/>
    <property type="project" value="UniProtKB-KW"/>
</dbReference>
<sequence length="558" mass="63614">MTVMPDKKTEYEESATSWRELDPEEVKKGIMAKYPPKVARKRSKHFVVNKKKDEQSYEPIQANVRTIPGIISQRGCCYAGCKGVVMGPTRDIINLTHGPIGCGFYSWLTRRNQTDPSTTPDGHNFMTYCFSTDIEDKEVIFGGEKKLKQAIQEAFDIFKPKMISVFSTCPIGLIGDDIHSVTREMQEKLGITIFGFSCEGYKGVSQSAGHHVANNGLFMHVIGQDDTVQEGEYKVNLLGEYNIGGDEFIIDELFEKCGIKIISTFSGNSSVDHFRNSHTADLNLIMCHRSINYVADMMEEKYGIPWMKINFLGAKSTAASLRKIAQYYGDQKLIDRVEEVIAEEMVDVEKAQADVQTRLKGKLAMMFVGGSRAHHYQELFNEMGMQTIAAGYEFAHRDDYEGRHVLPSITVDSDSRNIEELDVEKDPTRYNPRIPEDEMEQEERHGIKLKTYDGMMPDMEENFTYSIDDISQYETEKMIEIYKPAIFCAGIKEKYMVQKHGMPMKQLHSYDSGGPYAVFKGAINFYYEIDRMINSKVWGHIRAPWEENPELAAMYANE</sequence>
<dbReference type="AlphaFoldDB" id="A0A5K8AIE6"/>
<dbReference type="InterPro" id="IPR000510">
    <property type="entry name" value="Nase/OxRdtase_comp1"/>
</dbReference>
<keyword evidence="6 12" id="KW-0560">Oxidoreductase</keyword>
<keyword evidence="5" id="KW-0067">ATP-binding</keyword>
<protein>
    <recommendedName>
        <fullName evidence="12">Nitrogenase protein alpha chain</fullName>
        <ecNumber evidence="12">1.18.6.1</ecNumber>
    </recommendedName>
</protein>
<dbReference type="GO" id="GO:0005524">
    <property type="term" value="F:ATP binding"/>
    <property type="evidence" value="ECO:0007669"/>
    <property type="project" value="UniProtKB-KW"/>
</dbReference>
<feature type="domain" description="Nitrogenase/oxidoreductase component 1" evidence="13">
    <location>
        <begin position="76"/>
        <end position="533"/>
    </location>
</feature>
<accession>A0A5K8AIE6</accession>
<dbReference type="PANTHER" id="PTHR43457">
    <property type="entry name" value="NITROGENASE MOLYBDENUM-IRON PROTEIN ALPHA CHAIN"/>
    <property type="match status" value="1"/>
</dbReference>
<keyword evidence="8" id="KW-0411">Iron-sulfur</keyword>
<organism evidence="14 15">
    <name type="scientific">Desulfosarcina ovata subsp. ovata</name>
    <dbReference type="NCBI Taxonomy" id="2752305"/>
    <lineage>
        <taxon>Bacteria</taxon>
        <taxon>Pseudomonadati</taxon>
        <taxon>Thermodesulfobacteriota</taxon>
        <taxon>Desulfobacteria</taxon>
        <taxon>Desulfobacterales</taxon>
        <taxon>Desulfosarcinaceae</taxon>
        <taxon>Desulfosarcina</taxon>
    </lineage>
</organism>
<dbReference type="SUPFAM" id="SSF53807">
    <property type="entry name" value="Helical backbone' metal receptor"/>
    <property type="match status" value="1"/>
</dbReference>
<evidence type="ECO:0000259" key="13">
    <source>
        <dbReference type="Pfam" id="PF00148"/>
    </source>
</evidence>
<evidence type="ECO:0000313" key="15">
    <source>
        <dbReference type="Proteomes" id="UP000422108"/>
    </source>
</evidence>
<evidence type="ECO:0000256" key="6">
    <source>
        <dbReference type="ARBA" id="ARBA00023002"/>
    </source>
</evidence>
<evidence type="ECO:0000256" key="11">
    <source>
        <dbReference type="RuleBase" id="RU004021"/>
    </source>
</evidence>